<dbReference type="Pfam" id="PF03544">
    <property type="entry name" value="TonB_C"/>
    <property type="match status" value="1"/>
</dbReference>
<dbReference type="GO" id="GO:0031992">
    <property type="term" value="F:energy transducer activity"/>
    <property type="evidence" value="ECO:0007669"/>
    <property type="project" value="TreeGrafter"/>
</dbReference>
<dbReference type="InterPro" id="IPR037066">
    <property type="entry name" value="Plug_dom_sf"/>
</dbReference>
<evidence type="ECO:0000256" key="1">
    <source>
        <dbReference type="ARBA" id="ARBA00004383"/>
    </source>
</evidence>
<evidence type="ECO:0000256" key="7">
    <source>
        <dbReference type="ARBA" id="ARBA00022927"/>
    </source>
</evidence>
<feature type="transmembrane region" description="Helical" evidence="11">
    <location>
        <begin position="264"/>
        <end position="282"/>
    </location>
</feature>
<feature type="domain" description="TonB C-terminal" evidence="12">
    <location>
        <begin position="510"/>
        <end position="605"/>
    </location>
</feature>
<gene>
    <name evidence="13" type="ORF">CLV91_0283</name>
</gene>
<evidence type="ECO:0000256" key="4">
    <source>
        <dbReference type="ARBA" id="ARBA00022475"/>
    </source>
</evidence>
<dbReference type="InterPro" id="IPR037682">
    <property type="entry name" value="TonB_C"/>
</dbReference>
<dbReference type="CDD" id="cd07341">
    <property type="entry name" value="M56_BlaR1_MecR1_like"/>
    <property type="match status" value="1"/>
</dbReference>
<dbReference type="PANTHER" id="PTHR33446:SF2">
    <property type="entry name" value="PROTEIN TONB"/>
    <property type="match status" value="1"/>
</dbReference>
<evidence type="ECO:0000259" key="12">
    <source>
        <dbReference type="PROSITE" id="PS52015"/>
    </source>
</evidence>
<keyword evidence="8 11" id="KW-1133">Transmembrane helix</keyword>
<keyword evidence="10" id="KW-0998">Cell outer membrane</keyword>
<dbReference type="AlphaFoldDB" id="A0A495EBE3"/>
<evidence type="ECO:0000256" key="5">
    <source>
        <dbReference type="ARBA" id="ARBA00022519"/>
    </source>
</evidence>
<keyword evidence="5" id="KW-0997">Cell inner membrane</keyword>
<dbReference type="InterPro" id="IPR039426">
    <property type="entry name" value="TonB-dep_rcpt-like"/>
</dbReference>
<dbReference type="Gene3D" id="3.30.1150.10">
    <property type="match status" value="1"/>
</dbReference>
<evidence type="ECO:0000256" key="8">
    <source>
        <dbReference type="ARBA" id="ARBA00022989"/>
    </source>
</evidence>
<dbReference type="RefSeq" id="WP_245987115.1">
    <property type="nucleotide sequence ID" value="NZ_RBIQ01000007.1"/>
</dbReference>
<comment type="subcellular location">
    <subcellularLocation>
        <location evidence="1">Cell inner membrane</location>
        <topology evidence="1">Single-pass membrane protein</topology>
        <orientation evidence="1">Periplasmic side</orientation>
    </subcellularLocation>
    <subcellularLocation>
        <location evidence="10">Cell outer membrane</location>
        <topology evidence="10">Multi-pass membrane protein</topology>
    </subcellularLocation>
</comment>
<keyword evidence="6 10" id="KW-0812">Transmembrane</keyword>
<dbReference type="InterPro" id="IPR051045">
    <property type="entry name" value="TonB-dependent_transducer"/>
</dbReference>
<accession>A0A495EBE3</accession>
<sequence>MIQYIVECIAFQLLFLVVYDLFLKKETFFQWNRVYLILSYALSLVLPWIKIAALKASLPEEFIYPDYLWERDMPEIIVSETEVSDFWNISLENGILYGGMLIAILIFGYKVYKIQALRAKGEVQFFDAFTKVLVKQSTIAFSFFKTIFMGDQIREKDYENILKHELVHIRQRHSYDLLFFEVMRIIGWFNPLVYLYQNRISDLHEFIADSKVAKTNKKEQYQLLLSQVFQTENISFVNQFFKTSLIKKRIVMLQKQKSKKSQKFKYLLLVPVIVGMLFYTSIAHGEGTSTNTETSNPEDTALISKINKEIDEELDEVGSMEKVSRNFANRVNKKNEEYIFSKYEYFKFRIVNSKMSKNVRFGDDVKKDYKPRKQTLPSTSEYEFYVNRKKAFQILDKNLDISIPIKTHDAVLVEKARNYSKESYVYKVANIKDLSGAEVRVFNKKVEEIFAQESQHKDMVITDGENAIRVFRKVNTQILQQEMKDKVPFAIVDKVPVFPGCENAVDKRACFQEKMQEHISKHFKYPLKAQELGIQGRVSILFTISNEGVIQDIRKRGPHESLETEAERIISKLPKMKPGIHKGENVSVAYSMPITFKLKPTSEIYKKSSGIEVKDNTFKLKMDNPALILVDGVETIKKEMENIDTDVIESINVLKDEAATKKNGDKGKNGVIEITLKK</sequence>
<dbReference type="PROSITE" id="PS52016">
    <property type="entry name" value="TONB_DEPENDENT_REC_3"/>
    <property type="match status" value="1"/>
</dbReference>
<evidence type="ECO:0000256" key="11">
    <source>
        <dbReference type="SAM" id="Phobius"/>
    </source>
</evidence>
<protein>
    <submittedName>
        <fullName evidence="13">TonB family protein</fullName>
    </submittedName>
</protein>
<dbReference type="InterPro" id="IPR008756">
    <property type="entry name" value="Peptidase_M56"/>
</dbReference>
<name>A0A495EBE3_9FLAO</name>
<evidence type="ECO:0000256" key="6">
    <source>
        <dbReference type="ARBA" id="ARBA00022692"/>
    </source>
</evidence>
<comment type="similarity">
    <text evidence="2">Belongs to the TonB family.</text>
</comment>
<keyword evidence="10" id="KW-1134">Transmembrane beta strand</keyword>
<dbReference type="Proteomes" id="UP000269412">
    <property type="component" value="Unassembled WGS sequence"/>
</dbReference>
<dbReference type="NCBIfam" id="TIGR01352">
    <property type="entry name" value="tonB_Cterm"/>
    <property type="match status" value="1"/>
</dbReference>
<keyword evidence="3 10" id="KW-0813">Transport</keyword>
<keyword evidence="14" id="KW-1185">Reference proteome</keyword>
<feature type="transmembrane region" description="Helical" evidence="11">
    <location>
        <begin position="34"/>
        <end position="54"/>
    </location>
</feature>
<proteinExistence type="inferred from homology"/>
<dbReference type="GO" id="GO:0055085">
    <property type="term" value="P:transmembrane transport"/>
    <property type="evidence" value="ECO:0007669"/>
    <property type="project" value="InterPro"/>
</dbReference>
<dbReference type="SUPFAM" id="SSF74653">
    <property type="entry name" value="TolA/TonB C-terminal domain"/>
    <property type="match status" value="1"/>
</dbReference>
<organism evidence="13 14">
    <name type="scientific">Maribacter vaceletii</name>
    <dbReference type="NCBI Taxonomy" id="1206816"/>
    <lineage>
        <taxon>Bacteria</taxon>
        <taxon>Pseudomonadati</taxon>
        <taxon>Bacteroidota</taxon>
        <taxon>Flavobacteriia</taxon>
        <taxon>Flavobacteriales</taxon>
        <taxon>Flavobacteriaceae</taxon>
        <taxon>Maribacter</taxon>
    </lineage>
</organism>
<dbReference type="GO" id="GO:0009279">
    <property type="term" value="C:cell outer membrane"/>
    <property type="evidence" value="ECO:0007669"/>
    <property type="project" value="UniProtKB-SubCell"/>
</dbReference>
<feature type="transmembrane region" description="Helical" evidence="11">
    <location>
        <begin position="6"/>
        <end position="22"/>
    </location>
</feature>
<evidence type="ECO:0000313" key="13">
    <source>
        <dbReference type="EMBL" id="RKR14208.1"/>
    </source>
</evidence>
<dbReference type="PROSITE" id="PS52015">
    <property type="entry name" value="TONB_CTD"/>
    <property type="match status" value="1"/>
</dbReference>
<dbReference type="Pfam" id="PF05569">
    <property type="entry name" value="Peptidase_M56"/>
    <property type="match status" value="1"/>
</dbReference>
<evidence type="ECO:0000256" key="2">
    <source>
        <dbReference type="ARBA" id="ARBA00006555"/>
    </source>
</evidence>
<keyword evidence="9 10" id="KW-0472">Membrane</keyword>
<comment type="similarity">
    <text evidence="10">Belongs to the TonB-dependent receptor family.</text>
</comment>
<keyword evidence="4" id="KW-1003">Cell membrane</keyword>
<evidence type="ECO:0000313" key="14">
    <source>
        <dbReference type="Proteomes" id="UP000269412"/>
    </source>
</evidence>
<evidence type="ECO:0000256" key="10">
    <source>
        <dbReference type="PROSITE-ProRule" id="PRU01360"/>
    </source>
</evidence>
<dbReference type="Gene3D" id="2.170.130.10">
    <property type="entry name" value="TonB-dependent receptor, plug domain"/>
    <property type="match status" value="1"/>
</dbReference>
<dbReference type="GO" id="GO:0015031">
    <property type="term" value="P:protein transport"/>
    <property type="evidence" value="ECO:0007669"/>
    <property type="project" value="UniProtKB-KW"/>
</dbReference>
<feature type="transmembrane region" description="Helical" evidence="11">
    <location>
        <begin position="94"/>
        <end position="112"/>
    </location>
</feature>
<keyword evidence="7" id="KW-0653">Protein transport</keyword>
<comment type="caution">
    <text evidence="13">The sequence shown here is derived from an EMBL/GenBank/DDBJ whole genome shotgun (WGS) entry which is preliminary data.</text>
</comment>
<dbReference type="InterPro" id="IPR006260">
    <property type="entry name" value="TonB/TolA_C"/>
</dbReference>
<dbReference type="EMBL" id="RBIQ01000007">
    <property type="protein sequence ID" value="RKR14208.1"/>
    <property type="molecule type" value="Genomic_DNA"/>
</dbReference>
<dbReference type="PANTHER" id="PTHR33446">
    <property type="entry name" value="PROTEIN TONB-RELATED"/>
    <property type="match status" value="1"/>
</dbReference>
<evidence type="ECO:0000256" key="9">
    <source>
        <dbReference type="ARBA" id="ARBA00023136"/>
    </source>
</evidence>
<evidence type="ECO:0000256" key="3">
    <source>
        <dbReference type="ARBA" id="ARBA00022448"/>
    </source>
</evidence>
<dbReference type="GO" id="GO:0098797">
    <property type="term" value="C:plasma membrane protein complex"/>
    <property type="evidence" value="ECO:0007669"/>
    <property type="project" value="TreeGrafter"/>
</dbReference>
<reference evidence="13 14" key="1">
    <citation type="submission" date="2018-10" db="EMBL/GenBank/DDBJ databases">
        <title>Genomic Encyclopedia of Archaeal and Bacterial Type Strains, Phase II (KMG-II): from individual species to whole genera.</title>
        <authorList>
            <person name="Goeker M."/>
        </authorList>
    </citation>
    <scope>NUCLEOTIDE SEQUENCE [LARGE SCALE GENOMIC DNA]</scope>
    <source>
        <strain evidence="13 14">DSM 25230</strain>
    </source>
</reference>